<proteinExistence type="predicted"/>
<dbReference type="EMBL" id="CAJVPV010003165">
    <property type="protein sequence ID" value="CAG8544955.1"/>
    <property type="molecule type" value="Genomic_DNA"/>
</dbReference>
<comment type="caution">
    <text evidence="1">The sequence shown here is derived from an EMBL/GenBank/DDBJ whole genome shotgun (WGS) entry which is preliminary data.</text>
</comment>
<dbReference type="Proteomes" id="UP000789342">
    <property type="component" value="Unassembled WGS sequence"/>
</dbReference>
<dbReference type="AlphaFoldDB" id="A0A9N9AXA0"/>
<accession>A0A9N9AXA0</accession>
<evidence type="ECO:0000313" key="2">
    <source>
        <dbReference type="Proteomes" id="UP000789342"/>
    </source>
</evidence>
<sequence length="62" mass="6795">MDFHNSTVYASSNHNLTNLASNEKQVPLITLSLSLTKTTIASTILPTITPLPSLNLTPDEKW</sequence>
<protein>
    <submittedName>
        <fullName evidence="1">7865_t:CDS:1</fullName>
    </submittedName>
</protein>
<feature type="non-terminal residue" evidence="1">
    <location>
        <position position="62"/>
    </location>
</feature>
<organism evidence="1 2">
    <name type="scientific">Acaulospora morrowiae</name>
    <dbReference type="NCBI Taxonomy" id="94023"/>
    <lineage>
        <taxon>Eukaryota</taxon>
        <taxon>Fungi</taxon>
        <taxon>Fungi incertae sedis</taxon>
        <taxon>Mucoromycota</taxon>
        <taxon>Glomeromycotina</taxon>
        <taxon>Glomeromycetes</taxon>
        <taxon>Diversisporales</taxon>
        <taxon>Acaulosporaceae</taxon>
        <taxon>Acaulospora</taxon>
    </lineage>
</organism>
<gene>
    <name evidence="1" type="ORF">AMORRO_LOCUS5305</name>
</gene>
<reference evidence="1" key="1">
    <citation type="submission" date="2021-06" db="EMBL/GenBank/DDBJ databases">
        <authorList>
            <person name="Kallberg Y."/>
            <person name="Tangrot J."/>
            <person name="Rosling A."/>
        </authorList>
    </citation>
    <scope>NUCLEOTIDE SEQUENCE</scope>
    <source>
        <strain evidence="1">CL551</strain>
    </source>
</reference>
<keyword evidence="2" id="KW-1185">Reference proteome</keyword>
<name>A0A9N9AXA0_9GLOM</name>
<evidence type="ECO:0000313" key="1">
    <source>
        <dbReference type="EMBL" id="CAG8544955.1"/>
    </source>
</evidence>